<accession>A0A4V1Y2Q7</accession>
<reference evidence="1 2" key="1">
    <citation type="submission" date="2018-12" db="EMBL/GenBank/DDBJ databases">
        <title>Unveiling genomic diversity among members of the Bifidobacterium pseudolongum species, a widely distributed gut commensal of the animal kingdom.</title>
        <authorList>
            <person name="Lugli G.A."/>
            <person name="Duranti S."/>
            <person name="Albert K."/>
            <person name="Mancabelli L."/>
            <person name="Napoli S."/>
            <person name="Viappiani A."/>
            <person name="Anzalone R."/>
            <person name="Longhi G."/>
            <person name="Milani C."/>
            <person name="Turroni F."/>
            <person name="Alessandri G."/>
            <person name="Sela D.A."/>
            <person name="Van Sinderen D."/>
            <person name="Ventura M."/>
        </authorList>
    </citation>
    <scope>NUCLEOTIDE SEQUENCE [LARGE SCALE GENOMIC DNA]</scope>
    <source>
        <strain evidence="1 2">2071B</strain>
    </source>
</reference>
<evidence type="ECO:0000313" key="1">
    <source>
        <dbReference type="EMBL" id="RYQ20894.1"/>
    </source>
</evidence>
<name>A0A4V1Y2Q7_9BIFI</name>
<comment type="caution">
    <text evidence="1">The sequence shown here is derived from an EMBL/GenBank/DDBJ whole genome shotgun (WGS) entry which is preliminary data.</text>
</comment>
<proteinExistence type="predicted"/>
<dbReference type="AlphaFoldDB" id="A0A4V1Y2Q7"/>
<evidence type="ECO:0008006" key="3">
    <source>
        <dbReference type="Google" id="ProtNLM"/>
    </source>
</evidence>
<dbReference type="EMBL" id="RYUM01000003">
    <property type="protein sequence ID" value="RYQ20894.1"/>
    <property type="molecule type" value="Genomic_DNA"/>
</dbReference>
<dbReference type="RefSeq" id="WP_207214257.1">
    <property type="nucleotide sequence ID" value="NZ_RYUM01000003.1"/>
</dbReference>
<evidence type="ECO:0000313" key="2">
    <source>
        <dbReference type="Proteomes" id="UP000291187"/>
    </source>
</evidence>
<dbReference type="Proteomes" id="UP000291187">
    <property type="component" value="Unassembled WGS sequence"/>
</dbReference>
<gene>
    <name evidence="1" type="ORF">PG2071B_0315</name>
</gene>
<sequence length="213" mass="23162">MAEPSAATSTRDTAGNDLGAVEIPLGGAIILVEYKEANKITAEAMAETVKDVALPEDYKADNYLGLIKQDAAFQDSRDADDATEFFQAGYSIPGSPTLSTAFTVAENNRHLRRITLGEPDKNGVYMVDDIIQPDKWCAYQEEALKGGRVRRRAGVVQITGNEPEQSERGTVKGMALTATWVADPLYDGHRYFESIYDPTLTPKTTPVSKVAGK</sequence>
<organism evidence="1 2">
    <name type="scientific">Bifidobacterium pseudolongum subsp. globosum</name>
    <dbReference type="NCBI Taxonomy" id="1690"/>
    <lineage>
        <taxon>Bacteria</taxon>
        <taxon>Bacillati</taxon>
        <taxon>Actinomycetota</taxon>
        <taxon>Actinomycetes</taxon>
        <taxon>Bifidobacteriales</taxon>
        <taxon>Bifidobacteriaceae</taxon>
        <taxon>Bifidobacterium</taxon>
    </lineage>
</organism>
<protein>
    <recommendedName>
        <fullName evidence="3">Phage major tail protein</fullName>
    </recommendedName>
</protein>